<evidence type="ECO:0000313" key="4">
    <source>
        <dbReference type="Proteomes" id="UP000192656"/>
    </source>
</evidence>
<evidence type="ECO:0000313" key="3">
    <source>
        <dbReference type="EMBL" id="SMC36871.1"/>
    </source>
</evidence>
<dbReference type="Proteomes" id="UP000192656">
    <property type="component" value="Unassembled WGS sequence"/>
</dbReference>
<gene>
    <name evidence="3" type="ORF">SAMN06297251_101436</name>
</gene>
<feature type="signal peptide" evidence="2">
    <location>
        <begin position="1"/>
        <end position="27"/>
    </location>
</feature>
<keyword evidence="2" id="KW-0732">Signal</keyword>
<accession>A0A1W1YM46</accession>
<organism evidence="3 4">
    <name type="scientific">Fulvimarina manganoxydans</name>
    <dbReference type="NCBI Taxonomy" id="937218"/>
    <lineage>
        <taxon>Bacteria</taxon>
        <taxon>Pseudomonadati</taxon>
        <taxon>Pseudomonadota</taxon>
        <taxon>Alphaproteobacteria</taxon>
        <taxon>Hyphomicrobiales</taxon>
        <taxon>Aurantimonadaceae</taxon>
        <taxon>Fulvimarina</taxon>
    </lineage>
</organism>
<evidence type="ECO:0000256" key="2">
    <source>
        <dbReference type="SAM" id="SignalP"/>
    </source>
</evidence>
<dbReference type="OrthoDB" id="7907870at2"/>
<sequence>MALKMGMQGRLWAVPLALVLLLSSALAQEGTAQTGDAAGSSTPSATAAPASSSSDEGQAGSMIGGLSPLIEDVQIVGPWDQDGTKGVWRTVMARDPADPSRSHFFLQQIAGAEGGATLVKTIEITEIGEMGGAVVGYRADEPSSDEPSGLSLFFEIVPRDGEISETYELHVQPDGSYDFGFATN</sequence>
<proteinExistence type="predicted"/>
<reference evidence="3 4" key="1">
    <citation type="submission" date="2017-04" db="EMBL/GenBank/DDBJ databases">
        <authorList>
            <person name="Afonso C.L."/>
            <person name="Miller P.J."/>
            <person name="Scott M.A."/>
            <person name="Spackman E."/>
            <person name="Goraichik I."/>
            <person name="Dimitrov K.M."/>
            <person name="Suarez D.L."/>
            <person name="Swayne D.E."/>
        </authorList>
    </citation>
    <scope>NUCLEOTIDE SEQUENCE [LARGE SCALE GENOMIC DNA]</scope>
    <source>
        <strain evidence="3 4">CGMCC 1.10972</strain>
    </source>
</reference>
<dbReference type="STRING" id="937218.SAMN06297251_101436"/>
<feature type="chain" id="PRO_5010742730" evidence="2">
    <location>
        <begin position="28"/>
        <end position="184"/>
    </location>
</feature>
<protein>
    <submittedName>
        <fullName evidence="3">Uncharacterized protein</fullName>
    </submittedName>
</protein>
<name>A0A1W1YM46_9HYPH</name>
<keyword evidence="4" id="KW-1185">Reference proteome</keyword>
<feature type="region of interest" description="Disordered" evidence="1">
    <location>
        <begin position="33"/>
        <end position="63"/>
    </location>
</feature>
<dbReference type="EMBL" id="FWXR01000001">
    <property type="protein sequence ID" value="SMC36871.1"/>
    <property type="molecule type" value="Genomic_DNA"/>
</dbReference>
<evidence type="ECO:0000256" key="1">
    <source>
        <dbReference type="SAM" id="MobiDB-lite"/>
    </source>
</evidence>
<dbReference type="AlphaFoldDB" id="A0A1W1YM46"/>
<dbReference type="RefSeq" id="WP_084408302.1">
    <property type="nucleotide sequence ID" value="NZ_FWXR01000001.1"/>
</dbReference>
<feature type="compositionally biased region" description="Low complexity" evidence="1">
    <location>
        <begin position="35"/>
        <end position="55"/>
    </location>
</feature>